<protein>
    <submittedName>
        <fullName evidence="2">Uncharacterized protein</fullName>
    </submittedName>
</protein>
<dbReference type="EMBL" id="JAPFFF010000030">
    <property type="protein sequence ID" value="KAK8845954.1"/>
    <property type="molecule type" value="Genomic_DNA"/>
</dbReference>
<dbReference type="Proteomes" id="UP001470230">
    <property type="component" value="Unassembled WGS sequence"/>
</dbReference>
<name>A0ABR2HGU9_9EUKA</name>
<feature type="compositionally biased region" description="Polar residues" evidence="1">
    <location>
        <begin position="111"/>
        <end position="121"/>
    </location>
</feature>
<gene>
    <name evidence="2" type="ORF">M9Y10_020890</name>
</gene>
<organism evidence="2 3">
    <name type="scientific">Tritrichomonas musculus</name>
    <dbReference type="NCBI Taxonomy" id="1915356"/>
    <lineage>
        <taxon>Eukaryota</taxon>
        <taxon>Metamonada</taxon>
        <taxon>Parabasalia</taxon>
        <taxon>Tritrichomonadida</taxon>
        <taxon>Tritrichomonadidae</taxon>
        <taxon>Tritrichomonas</taxon>
    </lineage>
</organism>
<evidence type="ECO:0000313" key="3">
    <source>
        <dbReference type="Proteomes" id="UP001470230"/>
    </source>
</evidence>
<sequence length="194" mass="21676">MSNEMLMHISRLQSTKASAVIAKISMKYLSTNIEEARNVDEFYTIDFTKYGEQIIKNSTIPDDQKEEIRNRFLNKDEAKDTKTEAKAPKAEAKVAKTETNDAKTEAKVTKAGSNPINSTPNIVRRPRADTTKVASIQIMGAPRPIMPQRSFDDSFATAITQAPPEDVAGMPARRNFRRNSTYVKRLPSQALLLA</sequence>
<reference evidence="2 3" key="1">
    <citation type="submission" date="2024-04" db="EMBL/GenBank/DDBJ databases">
        <title>Tritrichomonas musculus Genome.</title>
        <authorList>
            <person name="Alves-Ferreira E."/>
            <person name="Grigg M."/>
            <person name="Lorenzi H."/>
            <person name="Galac M."/>
        </authorList>
    </citation>
    <scope>NUCLEOTIDE SEQUENCE [LARGE SCALE GENOMIC DNA]</scope>
    <source>
        <strain evidence="2 3">EAF2021</strain>
    </source>
</reference>
<evidence type="ECO:0000313" key="2">
    <source>
        <dbReference type="EMBL" id="KAK8845954.1"/>
    </source>
</evidence>
<keyword evidence="3" id="KW-1185">Reference proteome</keyword>
<proteinExistence type="predicted"/>
<feature type="region of interest" description="Disordered" evidence="1">
    <location>
        <begin position="77"/>
        <end position="123"/>
    </location>
</feature>
<accession>A0ABR2HGU9</accession>
<evidence type="ECO:0000256" key="1">
    <source>
        <dbReference type="SAM" id="MobiDB-lite"/>
    </source>
</evidence>
<comment type="caution">
    <text evidence="2">The sequence shown here is derived from an EMBL/GenBank/DDBJ whole genome shotgun (WGS) entry which is preliminary data.</text>
</comment>
<feature type="compositionally biased region" description="Basic and acidic residues" evidence="1">
    <location>
        <begin position="77"/>
        <end position="108"/>
    </location>
</feature>